<dbReference type="AlphaFoldDB" id="A0A8B7SFC9"/>
<evidence type="ECO:0000256" key="3">
    <source>
        <dbReference type="ARBA" id="ARBA00022525"/>
    </source>
</evidence>
<evidence type="ECO:0000256" key="4">
    <source>
        <dbReference type="ARBA" id="ARBA00022729"/>
    </source>
</evidence>
<accession>A0A8B7SFC9</accession>
<feature type="chain" id="PRO_5034878175" description="Beta-microseminoprotein" evidence="6">
    <location>
        <begin position="21"/>
        <end position="114"/>
    </location>
</feature>
<evidence type="ECO:0000256" key="6">
    <source>
        <dbReference type="RuleBase" id="RU364124"/>
    </source>
</evidence>
<dbReference type="Proteomes" id="UP000694851">
    <property type="component" value="Unplaced"/>
</dbReference>
<protein>
    <recommendedName>
        <fullName evidence="6">Beta-microseminoprotein</fullName>
    </recommendedName>
</protein>
<dbReference type="Gene3D" id="2.20.25.590">
    <property type="match status" value="1"/>
</dbReference>
<dbReference type="InterPro" id="IPR008735">
    <property type="entry name" value="PSP94"/>
</dbReference>
<dbReference type="GeneID" id="109389472"/>
<keyword evidence="3 6" id="KW-0964">Secreted</keyword>
<feature type="signal peptide" evidence="6">
    <location>
        <begin position="1"/>
        <end position="20"/>
    </location>
</feature>
<dbReference type="Gene3D" id="2.10.70.10">
    <property type="entry name" value="Complement Module, domain 1"/>
    <property type="match status" value="1"/>
</dbReference>
<evidence type="ECO:0000313" key="8">
    <source>
        <dbReference type="RefSeq" id="XP_019510585.1"/>
    </source>
</evidence>
<reference evidence="8" key="1">
    <citation type="submission" date="2025-08" db="UniProtKB">
        <authorList>
            <consortium name="RefSeq"/>
        </authorList>
    </citation>
    <scope>IDENTIFICATION</scope>
    <source>
        <tissue evidence="8">Muscle</tissue>
    </source>
</reference>
<organism evidence="7 8">
    <name type="scientific">Hipposideros armiger</name>
    <name type="common">Great Himalayan leaf-nosed bat</name>
    <dbReference type="NCBI Taxonomy" id="186990"/>
    <lineage>
        <taxon>Eukaryota</taxon>
        <taxon>Metazoa</taxon>
        <taxon>Chordata</taxon>
        <taxon>Craniata</taxon>
        <taxon>Vertebrata</taxon>
        <taxon>Euteleostomi</taxon>
        <taxon>Mammalia</taxon>
        <taxon>Eutheria</taxon>
        <taxon>Laurasiatheria</taxon>
        <taxon>Chiroptera</taxon>
        <taxon>Yinpterochiroptera</taxon>
        <taxon>Rhinolophoidea</taxon>
        <taxon>Hipposideridae</taxon>
        <taxon>Hipposideros</taxon>
    </lineage>
</organism>
<dbReference type="CTD" id="4477"/>
<dbReference type="KEGG" id="hai:109389472"/>
<keyword evidence="5" id="KW-1015">Disulfide bond</keyword>
<evidence type="ECO:0000256" key="5">
    <source>
        <dbReference type="ARBA" id="ARBA00023157"/>
    </source>
</evidence>
<comment type="similarity">
    <text evidence="2 6">Belongs to the beta-microseminoprotein family.</text>
</comment>
<evidence type="ECO:0000313" key="7">
    <source>
        <dbReference type="Proteomes" id="UP000694851"/>
    </source>
</evidence>
<comment type="subcellular location">
    <subcellularLocation>
        <location evidence="1 6">Secreted</location>
    </subcellularLocation>
</comment>
<dbReference type="Pfam" id="PF05825">
    <property type="entry name" value="PSP94"/>
    <property type="match status" value="1"/>
</dbReference>
<dbReference type="GO" id="GO:0005576">
    <property type="term" value="C:extracellular region"/>
    <property type="evidence" value="ECO:0007669"/>
    <property type="project" value="UniProtKB-SubCell"/>
</dbReference>
<keyword evidence="4 6" id="KW-0732">Signal</keyword>
<sequence length="114" mass="12558">MKVLLGSLVVLAAFVTVCSAQCYIMPKTNFPDDSSNECKDANGVTHPLNSRWKTENCEACFCSQEGIDCCSIVATPVNYDTVKCEKIFNKETCSYTVVEQKDPEKTCDVGGWIV</sequence>
<dbReference type="RefSeq" id="XP_019510585.1">
    <property type="nucleotide sequence ID" value="XM_019655040.1"/>
</dbReference>
<keyword evidence="7" id="KW-1185">Reference proteome</keyword>
<dbReference type="PANTHER" id="PTHR10500">
    <property type="entry name" value="BETA-MICROSEMINOPROTEIN"/>
    <property type="match status" value="1"/>
</dbReference>
<proteinExistence type="inferred from homology"/>
<gene>
    <name evidence="8" type="primary">MSMB</name>
</gene>
<dbReference type="PANTHER" id="PTHR10500:SF8">
    <property type="entry name" value="BETA-MICROSEMINOPROTEIN"/>
    <property type="match status" value="1"/>
</dbReference>
<evidence type="ECO:0000256" key="1">
    <source>
        <dbReference type="ARBA" id="ARBA00004613"/>
    </source>
</evidence>
<dbReference type="OrthoDB" id="6076852at2759"/>
<evidence type="ECO:0000256" key="2">
    <source>
        <dbReference type="ARBA" id="ARBA00010352"/>
    </source>
</evidence>
<name>A0A8B7SFC9_HIPAR</name>